<dbReference type="Proteomes" id="UP000444721">
    <property type="component" value="Unassembled WGS sequence"/>
</dbReference>
<dbReference type="VEuPathDB" id="AmoebaDB:FDP41_007378"/>
<accession>A0A6A5CAD9</accession>
<dbReference type="GeneID" id="68114596"/>
<protein>
    <submittedName>
        <fullName evidence="2">Uncharacterized protein</fullName>
    </submittedName>
</protein>
<proteinExistence type="predicted"/>
<dbReference type="VEuPathDB" id="AmoebaDB:NfTy_002700"/>
<dbReference type="VEuPathDB" id="AmoebaDB:NF0000400"/>
<evidence type="ECO:0000256" key="1">
    <source>
        <dbReference type="SAM" id="MobiDB-lite"/>
    </source>
</evidence>
<dbReference type="OrthoDB" id="10254224at2759"/>
<organism evidence="2 3">
    <name type="scientific">Naegleria fowleri</name>
    <name type="common">Brain eating amoeba</name>
    <dbReference type="NCBI Taxonomy" id="5763"/>
    <lineage>
        <taxon>Eukaryota</taxon>
        <taxon>Discoba</taxon>
        <taxon>Heterolobosea</taxon>
        <taxon>Tetramitia</taxon>
        <taxon>Eutetramitia</taxon>
        <taxon>Vahlkampfiidae</taxon>
        <taxon>Naegleria</taxon>
    </lineage>
</organism>
<gene>
    <name evidence="2" type="ORF">FDP41_007378</name>
</gene>
<sequence>MPHQQQTATMKSVTEFLPPKERVLRSEQIGLSSHKNTYNNGTLMNNWIEERNASDYIDKINSDPSFLNLQKTGPTLNQTLYKNPTEWKPDAYRVEEPILPKETGKEILFVHGDDKTEKSLVTMTALTFSHQKDALKTEDALKSIKTIKPQITEQQSPVRLLEQKRAQWQVEREDERDPKSTFITTYQNEIVKKEKLSEISTTSTHIPSNMHLTTKSILPDKPVMAPSGDNQSSSSSWEDQLGRTKETLQFAPPQAKPTNKWGDFTKSMREDYRKTGLRKPIEYKVTPLASLGKYQ</sequence>
<comment type="caution">
    <text evidence="2">The sequence shown here is derived from an EMBL/GenBank/DDBJ whole genome shotgun (WGS) entry which is preliminary data.</text>
</comment>
<dbReference type="AlphaFoldDB" id="A0A6A5CAD9"/>
<dbReference type="EMBL" id="VFQX01000003">
    <property type="protein sequence ID" value="KAF0984201.1"/>
    <property type="molecule type" value="Genomic_DNA"/>
</dbReference>
<feature type="compositionally biased region" description="Polar residues" evidence="1">
    <location>
        <begin position="228"/>
        <end position="238"/>
    </location>
</feature>
<feature type="region of interest" description="Disordered" evidence="1">
    <location>
        <begin position="219"/>
        <end position="266"/>
    </location>
</feature>
<dbReference type="OMA" id="HIPSEMF"/>
<name>A0A6A5CAD9_NAEFO</name>
<reference evidence="2 3" key="1">
    <citation type="journal article" date="2019" name="Sci. Rep.">
        <title>Nanopore sequencing improves the draft genome of the human pathogenic amoeba Naegleria fowleri.</title>
        <authorList>
            <person name="Liechti N."/>
            <person name="Schurch N."/>
            <person name="Bruggmann R."/>
            <person name="Wittwer M."/>
        </authorList>
    </citation>
    <scope>NUCLEOTIDE SEQUENCE [LARGE SCALE GENOMIC DNA]</scope>
    <source>
        <strain evidence="2 3">ATCC 30894</strain>
    </source>
</reference>
<evidence type="ECO:0000313" key="2">
    <source>
        <dbReference type="EMBL" id="KAF0984201.1"/>
    </source>
</evidence>
<dbReference type="RefSeq" id="XP_044568914.1">
    <property type="nucleotide sequence ID" value="XM_044711116.1"/>
</dbReference>
<keyword evidence="3" id="KW-1185">Reference proteome</keyword>
<evidence type="ECO:0000313" key="3">
    <source>
        <dbReference type="Proteomes" id="UP000444721"/>
    </source>
</evidence>